<feature type="domain" description="FecR N-terminal" evidence="2">
    <location>
        <begin position="8"/>
        <end position="48"/>
    </location>
</feature>
<dbReference type="PANTHER" id="PTHR30273:SF2">
    <property type="entry name" value="PROTEIN FECR"/>
    <property type="match status" value="1"/>
</dbReference>
<dbReference type="EMBL" id="PCQL01000011">
    <property type="protein sequence ID" value="PRC18838.1"/>
    <property type="molecule type" value="Genomic_DNA"/>
</dbReference>
<dbReference type="Pfam" id="PF16220">
    <property type="entry name" value="DUF4880"/>
    <property type="match status" value="1"/>
</dbReference>
<name>A0A2S9ESZ2_9PSED</name>
<feature type="domain" description="FecR protein" evidence="1">
    <location>
        <begin position="107"/>
        <end position="193"/>
    </location>
</feature>
<evidence type="ECO:0000259" key="1">
    <source>
        <dbReference type="Pfam" id="PF04773"/>
    </source>
</evidence>
<protein>
    <submittedName>
        <fullName evidence="3">Iron dicitrate transport regulator FecR</fullName>
    </submittedName>
</protein>
<dbReference type="Proteomes" id="UP000238045">
    <property type="component" value="Unassembled WGS sequence"/>
</dbReference>
<organism evidence="3 4">
    <name type="scientific">Pseudomonas poae</name>
    <dbReference type="NCBI Taxonomy" id="200451"/>
    <lineage>
        <taxon>Bacteria</taxon>
        <taxon>Pseudomonadati</taxon>
        <taxon>Pseudomonadota</taxon>
        <taxon>Gammaproteobacteria</taxon>
        <taxon>Pseudomonadales</taxon>
        <taxon>Pseudomonadaceae</taxon>
        <taxon>Pseudomonas</taxon>
    </lineage>
</organism>
<proteinExistence type="predicted"/>
<reference evidence="3 4" key="1">
    <citation type="submission" date="2017-09" db="EMBL/GenBank/DDBJ databases">
        <title>Genomic, metabolic, and phenotypic characteristics of bacterial isolates from the natural microbiome of the model nematode Caenorhabditis elegans.</title>
        <authorList>
            <person name="Zimmermann J."/>
            <person name="Obeng N."/>
            <person name="Yang W."/>
            <person name="Obeng O."/>
            <person name="Kissoyan K."/>
            <person name="Pees B."/>
            <person name="Dirksen P."/>
            <person name="Hoppner M."/>
            <person name="Franke A."/>
            <person name="Rosenstiel P."/>
            <person name="Leippe M."/>
            <person name="Dierking K."/>
            <person name="Kaleta C."/>
            <person name="Schulenburg H."/>
        </authorList>
    </citation>
    <scope>NUCLEOTIDE SEQUENCE [LARGE SCALE GENOMIC DNA]</scope>
    <source>
        <strain evidence="3 4">MYb117</strain>
    </source>
</reference>
<dbReference type="PANTHER" id="PTHR30273">
    <property type="entry name" value="PERIPLASMIC SIGNAL SENSOR AND SIGMA FACTOR ACTIVATOR FECR-RELATED"/>
    <property type="match status" value="1"/>
</dbReference>
<dbReference type="InterPro" id="IPR006860">
    <property type="entry name" value="FecR"/>
</dbReference>
<evidence type="ECO:0000313" key="4">
    <source>
        <dbReference type="Proteomes" id="UP000238045"/>
    </source>
</evidence>
<dbReference type="GO" id="GO:0016989">
    <property type="term" value="F:sigma factor antagonist activity"/>
    <property type="evidence" value="ECO:0007669"/>
    <property type="project" value="TreeGrafter"/>
</dbReference>
<sequence length="309" mass="34243">MSSRAAIEQAIEWSACLRDESLLPSERHAFERWLNADPQHAQAWSAVQGHVQRVLMPAGEAQARHVLQAPRPSRRHLLRGALALAGMGVATQLLRQPGMPLAELSADLRTGTGERLSTQLADGSRLVLDAQSAVDIDLNAHVRRLSLRTGKIILDVSHEPRPFTVLTAYGSVQANGSRLMVAAYESFTHVWALRPGVQITTRSNAQFALQTDQGARFNDRIERLAANRSGEGHWQDGWLNVQDWPLGDVIAALQPYRRGVLRVSPKAARLRVSGVFSLDHSNRALAALEQTMPLRIQRYSDWWVSVDLA</sequence>
<evidence type="ECO:0000259" key="2">
    <source>
        <dbReference type="Pfam" id="PF16220"/>
    </source>
</evidence>
<comment type="caution">
    <text evidence="3">The sequence shown here is derived from an EMBL/GenBank/DDBJ whole genome shotgun (WGS) entry which is preliminary data.</text>
</comment>
<dbReference type="InterPro" id="IPR032623">
    <property type="entry name" value="FecR_N"/>
</dbReference>
<evidence type="ECO:0000313" key="3">
    <source>
        <dbReference type="EMBL" id="PRC18838.1"/>
    </source>
</evidence>
<dbReference type="PIRSF" id="PIRSF018266">
    <property type="entry name" value="FecR"/>
    <property type="match status" value="1"/>
</dbReference>
<dbReference type="RefSeq" id="WP_105697076.1">
    <property type="nucleotide sequence ID" value="NZ_CP159260.1"/>
</dbReference>
<dbReference type="InterPro" id="IPR012373">
    <property type="entry name" value="Ferrdict_sens_TM"/>
</dbReference>
<gene>
    <name evidence="3" type="ORF">CQZ99_12895</name>
</gene>
<dbReference type="Pfam" id="PF04773">
    <property type="entry name" value="FecR"/>
    <property type="match status" value="1"/>
</dbReference>
<dbReference type="AlphaFoldDB" id="A0A2S9ESZ2"/>
<keyword evidence="4" id="KW-1185">Reference proteome</keyword>
<accession>A0A2S9ESZ2</accession>
<dbReference type="Gene3D" id="2.60.120.1440">
    <property type="match status" value="1"/>
</dbReference>